<evidence type="ECO:0000313" key="2">
    <source>
        <dbReference type="Proteomes" id="UP000294927"/>
    </source>
</evidence>
<proteinExistence type="predicted"/>
<reference evidence="1 2" key="1">
    <citation type="submission" date="2019-03" db="EMBL/GenBank/DDBJ databases">
        <title>Genomic Encyclopedia of Archaeal and Bacterial Type Strains, Phase II (KMG-II): from individual species to whole genera.</title>
        <authorList>
            <person name="Goeker M."/>
        </authorList>
    </citation>
    <scope>NUCLEOTIDE SEQUENCE [LARGE SCALE GENOMIC DNA]</scope>
    <source>
        <strain evidence="1 2">DSM 45499</strain>
    </source>
</reference>
<dbReference type="EMBL" id="SOCP01000024">
    <property type="protein sequence ID" value="TDV40066.1"/>
    <property type="molecule type" value="Genomic_DNA"/>
</dbReference>
<gene>
    <name evidence="1" type="ORF">CLV71_12483</name>
</gene>
<dbReference type="RefSeq" id="WP_133908509.1">
    <property type="nucleotide sequence ID" value="NZ_SOCP01000024.1"/>
</dbReference>
<protein>
    <submittedName>
        <fullName evidence="1">Uncharacterized protein</fullName>
    </submittedName>
</protein>
<evidence type="ECO:0000313" key="1">
    <source>
        <dbReference type="EMBL" id="TDV40066.1"/>
    </source>
</evidence>
<comment type="caution">
    <text evidence="1">The sequence shown here is derived from an EMBL/GenBank/DDBJ whole genome shotgun (WGS) entry which is preliminary data.</text>
</comment>
<name>A0A4R7UYB5_9PSEU</name>
<sequence>MRVATLFDGRDADGEWTFAPGRPIVTDPAERARIADFLGGGRMIVRIWGSDLDRITPANGRVVPMSTLTDGTWIWGAALEYYVRTHGIAPEPEFLAHIVAHEYVAPQPEESAWRAALDQIS</sequence>
<dbReference type="Proteomes" id="UP000294927">
    <property type="component" value="Unassembled WGS sequence"/>
</dbReference>
<accession>A0A4R7UYB5</accession>
<dbReference type="AlphaFoldDB" id="A0A4R7UYB5"/>
<dbReference type="OrthoDB" id="275232at2"/>
<keyword evidence="2" id="KW-1185">Reference proteome</keyword>
<organism evidence="1 2">
    <name type="scientific">Actinophytocola oryzae</name>
    <dbReference type="NCBI Taxonomy" id="502181"/>
    <lineage>
        <taxon>Bacteria</taxon>
        <taxon>Bacillati</taxon>
        <taxon>Actinomycetota</taxon>
        <taxon>Actinomycetes</taxon>
        <taxon>Pseudonocardiales</taxon>
        <taxon>Pseudonocardiaceae</taxon>
    </lineage>
</organism>